<dbReference type="AlphaFoldDB" id="A0AAD2A9L0"/>
<dbReference type="PANTHER" id="PTHR21716:SF72">
    <property type="entry name" value="TRANSMEMBRANE PROTEIN C9ORF5 PROTEIN"/>
    <property type="match status" value="1"/>
</dbReference>
<dbReference type="Proteomes" id="UP000834106">
    <property type="component" value="Chromosome 20"/>
</dbReference>
<evidence type="ECO:0000256" key="4">
    <source>
        <dbReference type="ARBA" id="ARBA00022989"/>
    </source>
</evidence>
<dbReference type="InterPro" id="IPR001841">
    <property type="entry name" value="Znf_RING"/>
</dbReference>
<protein>
    <recommendedName>
        <fullName evidence="9">RING-type domain-containing protein</fullName>
    </recommendedName>
</protein>
<gene>
    <name evidence="10" type="ORF">FPE_LOCUS31512</name>
</gene>
<keyword evidence="5 8" id="KW-0472">Membrane</keyword>
<evidence type="ECO:0000259" key="9">
    <source>
        <dbReference type="PROSITE" id="PS50089"/>
    </source>
</evidence>
<dbReference type="SUPFAM" id="SSF57850">
    <property type="entry name" value="RING/U-box"/>
    <property type="match status" value="1"/>
</dbReference>
<sequence length="969" mass="109181">MELVPFNSDSKSEPNSSSPPWQDMFRSASIRKPETNDAPPPKSHAPPPPPQDGGNSLSNDPQVRLALYITMAHAGLAFAVFVLYGVCKLLEDFLRPILWAVLCSIPLRGIQQTLVGFWSEPLTLGLTETILAVPVAIFRVFVGTLVEIKEMIFRIVLRKKKSNILRRKKSGFYKLLRWLVSFWVFVIAYEHIGSFGSISLLALGFMFTATGVESTMSTVTSLRSHSFRRFPVSAFFTRGILKRLETMVAIGLIVGISVGSLAGTIFFSYKIGVEGKDAVFALKSHVEESNYAEKIGVKKWMDENDVPGMVDTYSTKFYETVSDQIDGLAMQYNMTEFVTGIKHFVITPSSNSSGKSTALMSPSPYAEKFLSLKRRVREREWGQIYTEVDGIFREFLITREDLVEKAKGFAVQGMNVMQSVLVSSKSVLGGSAKLMFLVANSIVSGAAGLINFLSQTMVFFWVLYYLITSDSGGVTEQVMYMLPISQSARTRCVEVLDKAISGVLLATVEIAFVQGCLTWLLFRLFSIHFLYMSTVLAFISFVLPLFPPWISTIPAALQLVLEGRYILAVCLFIIHLVLMDYATTEIQEEIPGYSVYLTGLSIIGGMTLFPSALEGAIMGPLITTVVIALKDLYFLMTPDQLCNSSSAVSFTPVLPRAVEDREISANNSRNRAAPFTTFLIRIAMRVSRSRCYSFLRRVFHYQNGSRLDLGSNPFNSRTWMLMEFLALTVQITLITYTLCIANDERPVWPMRIWVSGYALGCFLSLVLLNWRYLFFYASQRNNNPSFSDIEQQRNVQESRSLQNMDKCRTWLELLFAIWFVMGNVWVFDSRFGSYRQAPKLHVLCISLLSWNAISYSFPFILFVLLCCCVPLLSSFLGYNMNMASHDKGATDEQLANLPTWKYKDVGKSFELGNPTKDDENTECCICLAKYKDKEEIRQLPCTHIFHLKCVDQWLKIISCCPLCKQGLEK</sequence>
<feature type="transmembrane region" description="Helical" evidence="8">
    <location>
        <begin position="434"/>
        <end position="467"/>
    </location>
</feature>
<evidence type="ECO:0000256" key="8">
    <source>
        <dbReference type="SAM" id="Phobius"/>
    </source>
</evidence>
<dbReference type="Pfam" id="PF13639">
    <property type="entry name" value="zf-RING_2"/>
    <property type="match status" value="1"/>
</dbReference>
<keyword evidence="11" id="KW-1185">Reference proteome</keyword>
<feature type="transmembrane region" description="Helical" evidence="8">
    <location>
        <begin position="556"/>
        <end position="578"/>
    </location>
</feature>
<proteinExistence type="inferred from homology"/>
<evidence type="ECO:0000256" key="1">
    <source>
        <dbReference type="ARBA" id="ARBA00004141"/>
    </source>
</evidence>
<feature type="transmembrane region" description="Helical" evidence="8">
    <location>
        <begin position="178"/>
        <end position="207"/>
    </location>
</feature>
<evidence type="ECO:0000256" key="6">
    <source>
        <dbReference type="PROSITE-ProRule" id="PRU00175"/>
    </source>
</evidence>
<dbReference type="Gene3D" id="3.30.40.10">
    <property type="entry name" value="Zinc/RING finger domain, C3HC4 (zinc finger)"/>
    <property type="match status" value="1"/>
</dbReference>
<dbReference type="CDD" id="cd16461">
    <property type="entry name" value="RING-H2_EL5-like"/>
    <property type="match status" value="1"/>
</dbReference>
<evidence type="ECO:0000256" key="7">
    <source>
        <dbReference type="SAM" id="MobiDB-lite"/>
    </source>
</evidence>
<keyword evidence="6" id="KW-0863">Zinc-finger</keyword>
<reference evidence="10" key="1">
    <citation type="submission" date="2023-05" db="EMBL/GenBank/DDBJ databases">
        <authorList>
            <person name="Huff M."/>
        </authorList>
    </citation>
    <scope>NUCLEOTIDE SEQUENCE</scope>
</reference>
<dbReference type="SMART" id="SM00184">
    <property type="entry name" value="RING"/>
    <property type="match status" value="1"/>
</dbReference>
<feature type="domain" description="RING-type" evidence="9">
    <location>
        <begin position="923"/>
        <end position="964"/>
    </location>
</feature>
<keyword evidence="4 8" id="KW-1133">Transmembrane helix</keyword>
<evidence type="ECO:0000256" key="5">
    <source>
        <dbReference type="ARBA" id="ARBA00023136"/>
    </source>
</evidence>
<evidence type="ECO:0000313" key="11">
    <source>
        <dbReference type="Proteomes" id="UP000834106"/>
    </source>
</evidence>
<evidence type="ECO:0000313" key="10">
    <source>
        <dbReference type="EMBL" id="CAI9784082.1"/>
    </source>
</evidence>
<feature type="transmembrane region" description="Helical" evidence="8">
    <location>
        <begin position="847"/>
        <end position="872"/>
    </location>
</feature>
<feature type="transmembrane region" description="Helical" evidence="8">
    <location>
        <begin position="809"/>
        <end position="827"/>
    </location>
</feature>
<feature type="transmembrane region" description="Helical" evidence="8">
    <location>
        <begin position="65"/>
        <end position="85"/>
    </location>
</feature>
<keyword evidence="6" id="KW-0479">Metal-binding</keyword>
<feature type="transmembrane region" description="Helical" evidence="8">
    <location>
        <begin position="247"/>
        <end position="267"/>
    </location>
</feature>
<organism evidence="10 11">
    <name type="scientific">Fraxinus pennsylvanica</name>
    <dbReference type="NCBI Taxonomy" id="56036"/>
    <lineage>
        <taxon>Eukaryota</taxon>
        <taxon>Viridiplantae</taxon>
        <taxon>Streptophyta</taxon>
        <taxon>Embryophyta</taxon>
        <taxon>Tracheophyta</taxon>
        <taxon>Spermatophyta</taxon>
        <taxon>Magnoliopsida</taxon>
        <taxon>eudicotyledons</taxon>
        <taxon>Gunneridae</taxon>
        <taxon>Pentapetalae</taxon>
        <taxon>asterids</taxon>
        <taxon>lamiids</taxon>
        <taxon>Lamiales</taxon>
        <taxon>Oleaceae</taxon>
        <taxon>Oleeae</taxon>
        <taxon>Fraxinus</taxon>
    </lineage>
</organism>
<dbReference type="PANTHER" id="PTHR21716">
    <property type="entry name" value="TRANSMEMBRANE PROTEIN"/>
    <property type="match status" value="1"/>
</dbReference>
<feature type="transmembrane region" description="Helical" evidence="8">
    <location>
        <begin position="750"/>
        <end position="770"/>
    </location>
</feature>
<keyword evidence="3 8" id="KW-0812">Transmembrane</keyword>
<feature type="transmembrane region" description="Helical" evidence="8">
    <location>
        <begin position="499"/>
        <end position="522"/>
    </location>
</feature>
<feature type="transmembrane region" description="Helical" evidence="8">
    <location>
        <begin position="590"/>
        <end position="609"/>
    </location>
</feature>
<evidence type="ECO:0000256" key="2">
    <source>
        <dbReference type="ARBA" id="ARBA00009773"/>
    </source>
</evidence>
<feature type="compositionally biased region" description="Pro residues" evidence="7">
    <location>
        <begin position="38"/>
        <end position="51"/>
    </location>
</feature>
<feature type="transmembrane region" description="Helical" evidence="8">
    <location>
        <begin position="97"/>
        <end position="118"/>
    </location>
</feature>
<feature type="transmembrane region" description="Helical" evidence="8">
    <location>
        <begin position="719"/>
        <end position="738"/>
    </location>
</feature>
<dbReference type="EMBL" id="OU503055">
    <property type="protein sequence ID" value="CAI9784082.1"/>
    <property type="molecule type" value="Genomic_DNA"/>
</dbReference>
<name>A0AAD2A9L0_9LAMI</name>
<accession>A0AAD2A9L0</accession>
<dbReference type="PROSITE" id="PS50089">
    <property type="entry name" value="ZF_RING_2"/>
    <property type="match status" value="1"/>
</dbReference>
<dbReference type="InterPro" id="IPR013083">
    <property type="entry name" value="Znf_RING/FYVE/PHD"/>
</dbReference>
<feature type="region of interest" description="Disordered" evidence="7">
    <location>
        <begin position="1"/>
        <end position="57"/>
    </location>
</feature>
<dbReference type="GO" id="GO:0008270">
    <property type="term" value="F:zinc ion binding"/>
    <property type="evidence" value="ECO:0007669"/>
    <property type="project" value="UniProtKB-KW"/>
</dbReference>
<keyword evidence="6" id="KW-0862">Zinc</keyword>
<feature type="transmembrane region" description="Helical" evidence="8">
    <location>
        <begin position="615"/>
        <end position="636"/>
    </location>
</feature>
<dbReference type="GO" id="GO:0016020">
    <property type="term" value="C:membrane"/>
    <property type="evidence" value="ECO:0007669"/>
    <property type="project" value="UniProtKB-SubCell"/>
</dbReference>
<evidence type="ECO:0000256" key="3">
    <source>
        <dbReference type="ARBA" id="ARBA00022692"/>
    </source>
</evidence>
<comment type="similarity">
    <text evidence="2">Belongs to the autoinducer-2 exporter (AI-2E) (TC 2.A.86) family.</text>
</comment>
<feature type="transmembrane region" description="Helical" evidence="8">
    <location>
        <begin position="130"/>
        <end position="157"/>
    </location>
</feature>
<dbReference type="InterPro" id="IPR002549">
    <property type="entry name" value="AI-2E-like"/>
</dbReference>
<feature type="transmembrane region" description="Helical" evidence="8">
    <location>
        <begin position="529"/>
        <end position="550"/>
    </location>
</feature>
<comment type="subcellular location">
    <subcellularLocation>
        <location evidence="1">Membrane</location>
        <topology evidence="1">Multi-pass membrane protein</topology>
    </subcellularLocation>
</comment>